<sequence>MLGNRSTIISTELDAKVIKLKPSVSKTYSIEAILRSSYFLIISNSCEEYEFLMDFFLMNEENALEELNKIFYSSIIFLTTITETTLSECTDIICLLLSASLFKRFNAILYNRSFNHLKNYLDIIIEKSWCRLCVVVNLYIESIRSNDIPCGISYDQCHIITQQTSGLLSALYGLISDFEPSKLALLFTQLVQEWSSFVSIEASVFDDRNMQLVFEIVNYNMVLNMINVQPHIPLIFKELRIEHIHEESIPICNEIVNGFRKKYKNMIYQICHDHLFQFFGDMIALIKNPKPKLQDGAHKALTISINFTSTWKNSLMVISTDLKKLFIKNYLDQELIEACFSIFIELYKEYSLLISNYYPEVMKQLNEKGKVVDIQNILIEMKKYR</sequence>
<evidence type="ECO:0000259" key="1">
    <source>
        <dbReference type="Pfam" id="PF20655"/>
    </source>
</evidence>
<dbReference type="PANTHER" id="PTHR14190:SF7">
    <property type="entry name" value="VACUOLAR PROTEIN SORTING-ASSOCIATED PROTEIN 52 HOMOLOG"/>
    <property type="match status" value="1"/>
</dbReference>
<dbReference type="GO" id="GO:0042147">
    <property type="term" value="P:retrograde transport, endosome to Golgi"/>
    <property type="evidence" value="ECO:0007669"/>
    <property type="project" value="TreeGrafter"/>
</dbReference>
<protein>
    <submittedName>
        <fullName evidence="2">Vacuolar protein sorting-associated protein 52 homolog (Trinotate prediction)</fullName>
    </submittedName>
</protein>
<dbReference type="GO" id="GO:0005829">
    <property type="term" value="C:cytosol"/>
    <property type="evidence" value="ECO:0007669"/>
    <property type="project" value="GOC"/>
</dbReference>
<dbReference type="GO" id="GO:0000938">
    <property type="term" value="C:GARP complex"/>
    <property type="evidence" value="ECO:0007669"/>
    <property type="project" value="TreeGrafter"/>
</dbReference>
<name>A0A6B2FXF2_MYXSQ</name>
<evidence type="ECO:0000313" key="2">
    <source>
        <dbReference type="EMBL" id="NDJ95872.1"/>
    </source>
</evidence>
<dbReference type="AlphaFoldDB" id="A0A6B2FXF2"/>
<dbReference type="EMBL" id="GHBR01000293">
    <property type="protein sequence ID" value="NDJ95872.1"/>
    <property type="molecule type" value="Transcribed_RNA"/>
</dbReference>
<dbReference type="GO" id="GO:0032456">
    <property type="term" value="P:endocytic recycling"/>
    <property type="evidence" value="ECO:0007669"/>
    <property type="project" value="TreeGrafter"/>
</dbReference>
<dbReference type="InterPro" id="IPR007258">
    <property type="entry name" value="Vps52"/>
</dbReference>
<proteinExistence type="predicted"/>
<dbReference type="InterPro" id="IPR048361">
    <property type="entry name" value="Vps52_C"/>
</dbReference>
<dbReference type="GO" id="GO:0019905">
    <property type="term" value="F:syntaxin binding"/>
    <property type="evidence" value="ECO:0007669"/>
    <property type="project" value="TreeGrafter"/>
</dbReference>
<reference evidence="2" key="1">
    <citation type="submission" date="2018-11" db="EMBL/GenBank/DDBJ databases">
        <title>Myxobolus squamalis genome and transcriptome.</title>
        <authorList>
            <person name="Yahalomi D."/>
            <person name="Atkinson S.D."/>
            <person name="Neuhof M."/>
            <person name="Chang E.S."/>
            <person name="Philippe H."/>
            <person name="Cartwright P."/>
            <person name="Bartholomew J.L."/>
            <person name="Huchon D."/>
        </authorList>
    </citation>
    <scope>NUCLEOTIDE SEQUENCE</scope>
    <source>
        <strain evidence="2">71B08</strain>
        <tissue evidence="2">Whole</tissue>
    </source>
</reference>
<organism evidence="2">
    <name type="scientific">Myxobolus squamalis</name>
    <name type="common">Myxosporean</name>
    <dbReference type="NCBI Taxonomy" id="59785"/>
    <lineage>
        <taxon>Eukaryota</taxon>
        <taxon>Metazoa</taxon>
        <taxon>Cnidaria</taxon>
        <taxon>Myxozoa</taxon>
        <taxon>Myxosporea</taxon>
        <taxon>Bivalvulida</taxon>
        <taxon>Platysporina</taxon>
        <taxon>Myxobolidae</taxon>
        <taxon>Myxobolus</taxon>
    </lineage>
</organism>
<accession>A0A6B2FXF2</accession>
<dbReference type="GO" id="GO:0006896">
    <property type="term" value="P:Golgi to vacuole transport"/>
    <property type="evidence" value="ECO:0007669"/>
    <property type="project" value="TreeGrafter"/>
</dbReference>
<dbReference type="PANTHER" id="PTHR14190">
    <property type="entry name" value="SUPPRESSOR OF ACTIN MUTATIONS 2/VACUOLAR PROTEIN SORTING 52"/>
    <property type="match status" value="1"/>
</dbReference>
<feature type="domain" description="Vps52 C-terminal" evidence="1">
    <location>
        <begin position="2"/>
        <end position="226"/>
    </location>
</feature>
<dbReference type="Pfam" id="PF20655">
    <property type="entry name" value="Vps52_C"/>
    <property type="match status" value="1"/>
</dbReference>